<protein>
    <submittedName>
        <fullName evidence="2">Tigger transposable element-derived protein 1</fullName>
    </submittedName>
</protein>
<dbReference type="OrthoDB" id="125347at2759"/>
<dbReference type="PANTHER" id="PTHR19303:SF26">
    <property type="entry name" value="TIGGER TRANSPOSABLE ELEMENT-DERIVED PROTEIN 1"/>
    <property type="match status" value="1"/>
</dbReference>
<gene>
    <name evidence="2" type="primary">TIGD1</name>
    <name evidence="2" type="ORF">TNIN_294781</name>
</gene>
<dbReference type="InterPro" id="IPR050863">
    <property type="entry name" value="CenT-Element_Derived"/>
</dbReference>
<evidence type="ECO:0000313" key="2">
    <source>
        <dbReference type="EMBL" id="GFS43521.1"/>
    </source>
</evidence>
<dbReference type="InterPro" id="IPR004875">
    <property type="entry name" value="DDE_SF_endonuclease_dom"/>
</dbReference>
<dbReference type="GO" id="GO:0005634">
    <property type="term" value="C:nucleus"/>
    <property type="evidence" value="ECO:0007669"/>
    <property type="project" value="TreeGrafter"/>
</dbReference>
<feature type="domain" description="DDE-1" evidence="1">
    <location>
        <begin position="36"/>
        <end position="116"/>
    </location>
</feature>
<evidence type="ECO:0000313" key="3">
    <source>
        <dbReference type="Proteomes" id="UP000886998"/>
    </source>
</evidence>
<evidence type="ECO:0000259" key="1">
    <source>
        <dbReference type="Pfam" id="PF03184"/>
    </source>
</evidence>
<sequence length="222" mass="25616">MPKRTFLFREEKRASGFKAAKDRLTLLLDLTTCIPVEVVFLPPNTTALIQPMDQGVISNFKAYYLRRTFKQMFEKTDGEEKQSIREFWKNYNVMNAVENINLSWNEITERSLKGVWKNIWPDLSKSEDIGHSVDMDEIVELEKQTGLDEVNVEDVEEIVQETAASLSNDELKELTEQEENKNIDRLFINSVEENLDIFCRAKSNGLQADRTPANRSGDLGYV</sequence>
<name>A0A8X6IF86_9ARAC</name>
<dbReference type="Proteomes" id="UP000886998">
    <property type="component" value="Unassembled WGS sequence"/>
</dbReference>
<dbReference type="Pfam" id="PF03184">
    <property type="entry name" value="DDE_1"/>
    <property type="match status" value="1"/>
</dbReference>
<reference evidence="2" key="1">
    <citation type="submission" date="2020-08" db="EMBL/GenBank/DDBJ databases">
        <title>Multicomponent nature underlies the extraordinary mechanical properties of spider dragline silk.</title>
        <authorList>
            <person name="Kono N."/>
            <person name="Nakamura H."/>
            <person name="Mori M."/>
            <person name="Yoshida Y."/>
            <person name="Ohtoshi R."/>
            <person name="Malay A.D."/>
            <person name="Moran D.A.P."/>
            <person name="Tomita M."/>
            <person name="Numata K."/>
            <person name="Arakawa K."/>
        </authorList>
    </citation>
    <scope>NUCLEOTIDE SEQUENCE</scope>
</reference>
<dbReference type="EMBL" id="BMAV01025660">
    <property type="protein sequence ID" value="GFS43521.1"/>
    <property type="molecule type" value="Genomic_DNA"/>
</dbReference>
<accession>A0A8X6IF86</accession>
<dbReference type="PANTHER" id="PTHR19303">
    <property type="entry name" value="TRANSPOSON"/>
    <property type="match status" value="1"/>
</dbReference>
<comment type="caution">
    <text evidence="2">The sequence shown here is derived from an EMBL/GenBank/DDBJ whole genome shotgun (WGS) entry which is preliminary data.</text>
</comment>
<dbReference type="AlphaFoldDB" id="A0A8X6IF86"/>
<keyword evidence="3" id="KW-1185">Reference proteome</keyword>
<proteinExistence type="predicted"/>
<dbReference type="GO" id="GO:0003677">
    <property type="term" value="F:DNA binding"/>
    <property type="evidence" value="ECO:0007669"/>
    <property type="project" value="TreeGrafter"/>
</dbReference>
<organism evidence="2 3">
    <name type="scientific">Trichonephila inaurata madagascariensis</name>
    <dbReference type="NCBI Taxonomy" id="2747483"/>
    <lineage>
        <taxon>Eukaryota</taxon>
        <taxon>Metazoa</taxon>
        <taxon>Ecdysozoa</taxon>
        <taxon>Arthropoda</taxon>
        <taxon>Chelicerata</taxon>
        <taxon>Arachnida</taxon>
        <taxon>Araneae</taxon>
        <taxon>Araneomorphae</taxon>
        <taxon>Entelegynae</taxon>
        <taxon>Araneoidea</taxon>
        <taxon>Nephilidae</taxon>
        <taxon>Trichonephila</taxon>
        <taxon>Trichonephila inaurata</taxon>
    </lineage>
</organism>